<sequence>DGVIDELKKYQQIAEIDWESGLVSGTVYNGDPKLTDLMSKTYGMFAWTNPLHADVFPDIRKMEAEVVRMCCSMFNGDSDTAGTMKKTRMVDIKAMRRAIQLKIHAWLVGSAPQFPHGIIDLMRKYVSMPLPLKVHHILYRNKEHKTEDSSFVQPEWPGGIYATSSMREHTARLKYHFSYIFV</sequence>
<dbReference type="GO" id="GO:0016020">
    <property type="term" value="C:membrane"/>
    <property type="evidence" value="ECO:0007669"/>
    <property type="project" value="GOC"/>
</dbReference>
<dbReference type="GO" id="GO:0030149">
    <property type="term" value="P:sphingolipid catabolic process"/>
    <property type="evidence" value="ECO:0007669"/>
    <property type="project" value="TreeGrafter"/>
</dbReference>
<dbReference type="GO" id="GO:0008117">
    <property type="term" value="F:sphinganine-1-phosphate aldolase activity"/>
    <property type="evidence" value="ECO:0007669"/>
    <property type="project" value="TreeGrafter"/>
</dbReference>
<comment type="caution">
    <text evidence="4">The sequence shown here is derived from an EMBL/GenBank/DDBJ whole genome shotgun (WGS) entry which is preliminary data.</text>
</comment>
<dbReference type="PANTHER" id="PTHR42735">
    <property type="match status" value="1"/>
</dbReference>
<reference evidence="4" key="1">
    <citation type="submission" date="2018-11" db="EMBL/GenBank/DDBJ databases">
        <authorList>
            <person name="Alioto T."/>
            <person name="Alioto T."/>
        </authorList>
    </citation>
    <scope>NUCLEOTIDE SEQUENCE</scope>
</reference>
<evidence type="ECO:0000313" key="4">
    <source>
        <dbReference type="EMBL" id="VDI32862.1"/>
    </source>
</evidence>
<proteinExistence type="predicted"/>
<evidence type="ECO:0000256" key="3">
    <source>
        <dbReference type="ARBA" id="ARBA00023239"/>
    </source>
</evidence>
<organism evidence="4 5">
    <name type="scientific">Mytilus galloprovincialis</name>
    <name type="common">Mediterranean mussel</name>
    <dbReference type="NCBI Taxonomy" id="29158"/>
    <lineage>
        <taxon>Eukaryota</taxon>
        <taxon>Metazoa</taxon>
        <taxon>Spiralia</taxon>
        <taxon>Lophotrochozoa</taxon>
        <taxon>Mollusca</taxon>
        <taxon>Bivalvia</taxon>
        <taxon>Autobranchia</taxon>
        <taxon>Pteriomorphia</taxon>
        <taxon>Mytilida</taxon>
        <taxon>Mytiloidea</taxon>
        <taxon>Mytilidae</taxon>
        <taxon>Mytilinae</taxon>
        <taxon>Mytilus</taxon>
    </lineage>
</organism>
<dbReference type="AlphaFoldDB" id="A0A8B6EED3"/>
<dbReference type="Gene3D" id="3.40.640.10">
    <property type="entry name" value="Type I PLP-dependent aspartate aminotransferase-like (Major domain)"/>
    <property type="match status" value="2"/>
</dbReference>
<name>A0A8B6EED3_MYTGA</name>
<dbReference type="SUPFAM" id="SSF53383">
    <property type="entry name" value="PLP-dependent transferases"/>
    <property type="match status" value="1"/>
</dbReference>
<dbReference type="OrthoDB" id="10254570at2759"/>
<dbReference type="GO" id="GO:0005783">
    <property type="term" value="C:endoplasmic reticulum"/>
    <property type="evidence" value="ECO:0007669"/>
    <property type="project" value="TreeGrafter"/>
</dbReference>
<dbReference type="InterPro" id="IPR015424">
    <property type="entry name" value="PyrdxlP-dep_Trfase"/>
</dbReference>
<dbReference type="PANTHER" id="PTHR42735:SF6">
    <property type="entry name" value="SPHINGOSINE-1-PHOSPHATE LYASE 1"/>
    <property type="match status" value="1"/>
</dbReference>
<protein>
    <submittedName>
        <fullName evidence="4">Uncharacterized protein</fullName>
    </submittedName>
</protein>
<dbReference type="Proteomes" id="UP000596742">
    <property type="component" value="Unassembled WGS sequence"/>
</dbReference>
<dbReference type="InterPro" id="IPR015422">
    <property type="entry name" value="PyrdxlP-dep_Trfase_small"/>
</dbReference>
<keyword evidence="5" id="KW-1185">Reference proteome</keyword>
<feature type="non-terminal residue" evidence="4">
    <location>
        <position position="1"/>
    </location>
</feature>
<dbReference type="InterPro" id="IPR050477">
    <property type="entry name" value="GrpII_AminoAcid_Decarb"/>
</dbReference>
<evidence type="ECO:0000256" key="2">
    <source>
        <dbReference type="ARBA" id="ARBA00022898"/>
    </source>
</evidence>
<dbReference type="EMBL" id="UYJE01004972">
    <property type="protein sequence ID" value="VDI32862.1"/>
    <property type="molecule type" value="Genomic_DNA"/>
</dbReference>
<comment type="cofactor">
    <cofactor evidence="1">
        <name>pyridoxal 5'-phosphate</name>
        <dbReference type="ChEBI" id="CHEBI:597326"/>
    </cofactor>
</comment>
<keyword evidence="2" id="KW-0663">Pyridoxal phosphate</keyword>
<dbReference type="Gene3D" id="3.90.1150.10">
    <property type="entry name" value="Aspartate Aminotransferase, domain 1"/>
    <property type="match status" value="1"/>
</dbReference>
<gene>
    <name evidence="4" type="ORF">MGAL_10B047859</name>
</gene>
<evidence type="ECO:0000313" key="5">
    <source>
        <dbReference type="Proteomes" id="UP000596742"/>
    </source>
</evidence>
<accession>A0A8B6EED3</accession>
<evidence type="ECO:0000256" key="1">
    <source>
        <dbReference type="ARBA" id="ARBA00001933"/>
    </source>
</evidence>
<keyword evidence="3" id="KW-0456">Lyase</keyword>
<dbReference type="InterPro" id="IPR015421">
    <property type="entry name" value="PyrdxlP-dep_Trfase_major"/>
</dbReference>